<accession>A0A0D0UA86</accession>
<dbReference type="Gene3D" id="2.60.120.200">
    <property type="match status" value="1"/>
</dbReference>
<dbReference type="InterPro" id="IPR050546">
    <property type="entry name" value="Glycosyl_Hydrlase_16"/>
</dbReference>
<dbReference type="GO" id="GO:0009251">
    <property type="term" value="P:glucan catabolic process"/>
    <property type="evidence" value="ECO:0007669"/>
    <property type="project" value="TreeGrafter"/>
</dbReference>
<dbReference type="OrthoDB" id="192832at2759"/>
<dbReference type="FunFam" id="2.60.120.200:FF:000179">
    <property type="entry name" value="Unplaced genomic scaffold supercont1.19, whole genome shotgun sequence"/>
    <property type="match status" value="1"/>
</dbReference>
<dbReference type="EMBL" id="KN847991">
    <property type="protein sequence ID" value="KIR45113.1"/>
    <property type="molecule type" value="Genomic_DNA"/>
</dbReference>
<dbReference type="HOGENOM" id="CLU_016972_2_1_1"/>
<dbReference type="PANTHER" id="PTHR10963:SF24">
    <property type="entry name" value="GLYCOSIDASE C21B10.07-RELATED"/>
    <property type="match status" value="1"/>
</dbReference>
<evidence type="ECO:0000313" key="3">
    <source>
        <dbReference type="EMBL" id="KIR45113.1"/>
    </source>
</evidence>
<evidence type="ECO:0000256" key="1">
    <source>
        <dbReference type="SAM" id="SignalP"/>
    </source>
</evidence>
<dbReference type="PANTHER" id="PTHR10963">
    <property type="entry name" value="GLYCOSYL HYDROLASE-RELATED"/>
    <property type="match status" value="1"/>
</dbReference>
<organism evidence="3">
    <name type="scientific">Cryptococcus bacillisporus CA1280</name>
    <dbReference type="NCBI Taxonomy" id="1296109"/>
    <lineage>
        <taxon>Eukaryota</taxon>
        <taxon>Fungi</taxon>
        <taxon>Dikarya</taxon>
        <taxon>Basidiomycota</taxon>
        <taxon>Agaricomycotina</taxon>
        <taxon>Tremellomycetes</taxon>
        <taxon>Tremellales</taxon>
        <taxon>Cryptococcaceae</taxon>
        <taxon>Cryptococcus</taxon>
        <taxon>Cryptococcus gattii species complex</taxon>
    </lineage>
</organism>
<keyword evidence="1" id="KW-0732">Signal</keyword>
<gene>
    <name evidence="3" type="ORF">I312_05680</name>
</gene>
<name>A0A0D0UA86_CRYGA</name>
<dbReference type="AlphaFoldDB" id="A0A0D0UA86"/>
<feature type="signal peptide" evidence="1">
    <location>
        <begin position="1"/>
        <end position="19"/>
    </location>
</feature>
<dbReference type="Pfam" id="PF26113">
    <property type="entry name" value="GH16_XgeA"/>
    <property type="match status" value="1"/>
</dbReference>
<protein>
    <submittedName>
        <fullName evidence="3">Endo-1,3(4)-beta-glucanase</fullName>
    </submittedName>
</protein>
<dbReference type="InterPro" id="IPR000757">
    <property type="entry name" value="Beta-glucanase-like"/>
</dbReference>
<dbReference type="CDD" id="cd02181">
    <property type="entry name" value="GH16_fungal_Lam16A_glucanase"/>
    <property type="match status" value="1"/>
</dbReference>
<feature type="domain" description="GH16" evidence="2">
    <location>
        <begin position="15"/>
        <end position="283"/>
    </location>
</feature>
<dbReference type="PROSITE" id="PS51762">
    <property type="entry name" value="GH16_2"/>
    <property type="match status" value="1"/>
</dbReference>
<evidence type="ECO:0000259" key="2">
    <source>
        <dbReference type="PROSITE" id="PS51762"/>
    </source>
</evidence>
<reference evidence="3" key="1">
    <citation type="submission" date="2015-01" db="EMBL/GenBank/DDBJ databases">
        <title>The Genome Sequence of Cryptococcus gattii CA1280.</title>
        <authorList>
            <consortium name="The Broad Institute Genomics Platform"/>
            <person name="Cuomo C."/>
            <person name="Litvintseva A."/>
            <person name="Chen Y."/>
            <person name="Heitman J."/>
            <person name="Sun S."/>
            <person name="Springer D."/>
            <person name="Dromer F."/>
            <person name="Young S."/>
            <person name="Zeng Q."/>
            <person name="Gargeya S."/>
            <person name="Abouelleil A."/>
            <person name="Alvarado L."/>
            <person name="Chapman S.B."/>
            <person name="Gainer-Dewar J."/>
            <person name="Goldberg J."/>
            <person name="Griggs A."/>
            <person name="Gujja S."/>
            <person name="Hansen M."/>
            <person name="Howarth C."/>
            <person name="Imamovic A."/>
            <person name="Larimer J."/>
            <person name="Murphy C."/>
            <person name="Naylor J."/>
            <person name="Pearson M."/>
            <person name="Priest M."/>
            <person name="Roberts A."/>
            <person name="Saif S."/>
            <person name="Shea T."/>
            <person name="Sykes S."/>
            <person name="Wortman J."/>
            <person name="Nusbaum C."/>
            <person name="Birren B."/>
        </authorList>
    </citation>
    <scope>NUCLEOTIDE SEQUENCE [LARGE SCALE GENOMIC DNA]</scope>
    <source>
        <strain evidence="3">CA1280</strain>
    </source>
</reference>
<dbReference type="GO" id="GO:0004553">
    <property type="term" value="F:hydrolase activity, hydrolyzing O-glycosyl compounds"/>
    <property type="evidence" value="ECO:0007669"/>
    <property type="project" value="InterPro"/>
</dbReference>
<sequence length="387" mass="40209">MLMLALATVATIASIQVSATSYPLSDSFSGTSFFDGFRFPVETYDNTTNGDVFWATADNTSLLYVNENNRVIIKVDNESDVVYLQKRYAPKLLSQKTWDIGTVWVMDAVHMPYGCSVWPAFWTQGPNWPAGGEIDISEGINLRTNNMVALHTTGGTCTISNSSSMTGSVTYDNCDISQNSDSGCTVNDTNANSYGEGFAAAGGGVLVAEWATDGIRVWFLTRNAVPSSLSVSASSIDTSTLGEPVAQYSSDTCDVQNLFGPQTLTIDITLCGDFAGNADLLAETCGALVGDNTCYTTYVVNNQSSTLAQAYYEINYINVYSSNSNASATSTTTAGAATSATSGSGSTAGAGASASGSGSGSSSGAGRVEAVLGGLFGALLFGLAMIL</sequence>
<dbReference type="SUPFAM" id="SSF49899">
    <property type="entry name" value="Concanavalin A-like lectins/glucanases"/>
    <property type="match status" value="1"/>
</dbReference>
<feature type="chain" id="PRO_5002238616" evidence="1">
    <location>
        <begin position="20"/>
        <end position="387"/>
    </location>
</feature>
<dbReference type="InterPro" id="IPR013320">
    <property type="entry name" value="ConA-like_dom_sf"/>
</dbReference>
<proteinExistence type="predicted"/>